<protein>
    <submittedName>
        <fullName evidence="1">Uncharacterized protein</fullName>
    </submittedName>
</protein>
<gene>
    <name evidence="1" type="ORF">A2U01_0006259</name>
</gene>
<evidence type="ECO:0000313" key="1">
    <source>
        <dbReference type="EMBL" id="MCH85413.1"/>
    </source>
</evidence>
<organism evidence="1 2">
    <name type="scientific">Trifolium medium</name>
    <dbReference type="NCBI Taxonomy" id="97028"/>
    <lineage>
        <taxon>Eukaryota</taxon>
        <taxon>Viridiplantae</taxon>
        <taxon>Streptophyta</taxon>
        <taxon>Embryophyta</taxon>
        <taxon>Tracheophyta</taxon>
        <taxon>Spermatophyta</taxon>
        <taxon>Magnoliopsida</taxon>
        <taxon>eudicotyledons</taxon>
        <taxon>Gunneridae</taxon>
        <taxon>Pentapetalae</taxon>
        <taxon>rosids</taxon>
        <taxon>fabids</taxon>
        <taxon>Fabales</taxon>
        <taxon>Fabaceae</taxon>
        <taxon>Papilionoideae</taxon>
        <taxon>50 kb inversion clade</taxon>
        <taxon>NPAAA clade</taxon>
        <taxon>Hologalegina</taxon>
        <taxon>IRL clade</taxon>
        <taxon>Trifolieae</taxon>
        <taxon>Trifolium</taxon>
    </lineage>
</organism>
<dbReference type="AlphaFoldDB" id="A0A392ME33"/>
<reference evidence="1 2" key="1">
    <citation type="journal article" date="2018" name="Front. Plant Sci.">
        <title>Red Clover (Trifolium pratense) and Zigzag Clover (T. medium) - A Picture of Genomic Similarities and Differences.</title>
        <authorList>
            <person name="Dluhosova J."/>
            <person name="Istvanek J."/>
            <person name="Nedelnik J."/>
            <person name="Repkova J."/>
        </authorList>
    </citation>
    <scope>NUCLEOTIDE SEQUENCE [LARGE SCALE GENOMIC DNA]</scope>
    <source>
        <strain evidence="2">cv. 10/8</strain>
        <tissue evidence="1">Leaf</tissue>
    </source>
</reference>
<keyword evidence="2" id="KW-1185">Reference proteome</keyword>
<accession>A0A392ME33</accession>
<name>A0A392ME33_9FABA</name>
<feature type="non-terminal residue" evidence="1">
    <location>
        <position position="128"/>
    </location>
</feature>
<proteinExistence type="predicted"/>
<sequence length="128" mass="14545">MPPVTFSVILMQSWEAHSGAHRVLSFKVILNLILEHHLICTASSVNEALTQDLCNCLRMVNNLKRLLIGIKSYRVNNCCWPHFSPSHRIHSWEGPRNSPNDRLYLHNTWEDGKGKGCVGVKGTREGKK</sequence>
<dbReference type="EMBL" id="LXQA010008461">
    <property type="protein sequence ID" value="MCH85413.1"/>
    <property type="molecule type" value="Genomic_DNA"/>
</dbReference>
<comment type="caution">
    <text evidence="1">The sequence shown here is derived from an EMBL/GenBank/DDBJ whole genome shotgun (WGS) entry which is preliminary data.</text>
</comment>
<dbReference type="Proteomes" id="UP000265520">
    <property type="component" value="Unassembled WGS sequence"/>
</dbReference>
<evidence type="ECO:0000313" key="2">
    <source>
        <dbReference type="Proteomes" id="UP000265520"/>
    </source>
</evidence>